<dbReference type="EMBL" id="RCHU02000008">
    <property type="protein sequence ID" value="KAL3582883.1"/>
    <property type="molecule type" value="Genomic_DNA"/>
</dbReference>
<reference evidence="1 2" key="1">
    <citation type="journal article" date="2024" name="Plant Biotechnol. J.">
        <title>Genome and CRISPR/Cas9 system of a widespread forest tree (Populus alba) in the world.</title>
        <authorList>
            <person name="Liu Y.J."/>
            <person name="Jiang P.F."/>
            <person name="Han X.M."/>
            <person name="Li X.Y."/>
            <person name="Wang H.M."/>
            <person name="Wang Y.J."/>
            <person name="Wang X.X."/>
            <person name="Zeng Q.Y."/>
        </authorList>
    </citation>
    <scope>NUCLEOTIDE SEQUENCE [LARGE SCALE GENOMIC DNA]</scope>
    <source>
        <strain evidence="2">cv. PAL-ZL1</strain>
    </source>
</reference>
<name>A0ACC4BW44_POPAL</name>
<protein>
    <submittedName>
        <fullName evidence="1">Uncharacterized protein</fullName>
    </submittedName>
</protein>
<accession>A0ACC4BW44</accession>
<proteinExistence type="predicted"/>
<dbReference type="Proteomes" id="UP000309997">
    <property type="component" value="Unassembled WGS sequence"/>
</dbReference>
<sequence>MDVRNPCAALPEKKVLECRQMTETSSEEETPRLRGTGAAIYVQGITWCVDNDWLMRGRIYKRMHVNGGQMGSIKKSNISRQNGIFHFPVGGGASGTEFKIKVELFP</sequence>
<keyword evidence="2" id="KW-1185">Reference proteome</keyword>
<comment type="caution">
    <text evidence="1">The sequence shown here is derived from an EMBL/GenBank/DDBJ whole genome shotgun (WGS) entry which is preliminary data.</text>
</comment>
<evidence type="ECO:0000313" key="1">
    <source>
        <dbReference type="EMBL" id="KAL3582883.1"/>
    </source>
</evidence>
<gene>
    <name evidence="1" type="ORF">D5086_017215</name>
</gene>
<organism evidence="1 2">
    <name type="scientific">Populus alba</name>
    <name type="common">White poplar</name>
    <dbReference type="NCBI Taxonomy" id="43335"/>
    <lineage>
        <taxon>Eukaryota</taxon>
        <taxon>Viridiplantae</taxon>
        <taxon>Streptophyta</taxon>
        <taxon>Embryophyta</taxon>
        <taxon>Tracheophyta</taxon>
        <taxon>Spermatophyta</taxon>
        <taxon>Magnoliopsida</taxon>
        <taxon>eudicotyledons</taxon>
        <taxon>Gunneridae</taxon>
        <taxon>Pentapetalae</taxon>
        <taxon>rosids</taxon>
        <taxon>fabids</taxon>
        <taxon>Malpighiales</taxon>
        <taxon>Salicaceae</taxon>
        <taxon>Saliceae</taxon>
        <taxon>Populus</taxon>
    </lineage>
</organism>
<evidence type="ECO:0000313" key="2">
    <source>
        <dbReference type="Proteomes" id="UP000309997"/>
    </source>
</evidence>